<dbReference type="PANTHER" id="PTHR34853">
    <property type="match status" value="1"/>
</dbReference>
<organism evidence="1 2">
    <name type="scientific">Gordonia rubripertincta NBRC 101908</name>
    <dbReference type="NCBI Taxonomy" id="1077975"/>
    <lineage>
        <taxon>Bacteria</taxon>
        <taxon>Bacillati</taxon>
        <taxon>Actinomycetota</taxon>
        <taxon>Actinomycetes</taxon>
        <taxon>Mycobacteriales</taxon>
        <taxon>Gordoniaceae</taxon>
        <taxon>Gordonia</taxon>
    </lineage>
</organism>
<dbReference type="Gene3D" id="3.40.50.1820">
    <property type="entry name" value="alpha/beta hydrolase"/>
    <property type="match status" value="2"/>
</dbReference>
<dbReference type="Pfam" id="PF03583">
    <property type="entry name" value="LIP"/>
    <property type="match status" value="1"/>
</dbReference>
<dbReference type="PIRSF" id="PIRSF029171">
    <property type="entry name" value="Esterase_LipA"/>
    <property type="match status" value="1"/>
</dbReference>
<sequence length="408" mass="42216">MNLRWGRARNVGISIAVVSVFGVGISACSSSSGDDWTAGTSSSAASSTSVVLSAEAVEQRGQIVQADDIPGSWTLPDGTVGKRLVYRSTSGVDGTATNVSGAVFVPGSTPPAGGWPLIAYAHGTTGITPDCAPSDQADMFGDLTAVRDFLDTGYAVVTTDYQGLGTRTGRQPPHPYLEPRTAAYNVIDAARAAQSAGLGISPRWLAAGRSQGGAATWSTAEEFAGYGGGSGELLGVVAVAPLLDPRYFATRAQENTLTRAQQHLYPLVVHGVSQADPAVKPGDHLSNLHTSAAPTCADDRTAVSLLSVPAHTSLGAVTPEAARILHARLAAYTLPRTATKVPILAVYSAADDVIPVDVMEDTLRRACDAGDRVLSDRHEQQGHIVDPGPAMAAWVRDRVAGLPAPSNC</sequence>
<evidence type="ECO:0000313" key="2">
    <source>
        <dbReference type="Proteomes" id="UP000010744"/>
    </source>
</evidence>
<evidence type="ECO:0008006" key="3">
    <source>
        <dbReference type="Google" id="ProtNLM"/>
    </source>
</evidence>
<dbReference type="Proteomes" id="UP000010744">
    <property type="component" value="Unassembled WGS sequence"/>
</dbReference>
<name>A0ABQ0HX19_GORRU</name>
<dbReference type="PROSITE" id="PS51257">
    <property type="entry name" value="PROKAR_LIPOPROTEIN"/>
    <property type="match status" value="1"/>
</dbReference>
<gene>
    <name evidence="1" type="ORF">GORBP_081_01050</name>
</gene>
<accession>A0ABQ0HX19</accession>
<protein>
    <recommendedName>
        <fullName evidence="3">Lipase</fullName>
    </recommendedName>
</protein>
<reference evidence="1 2" key="1">
    <citation type="submission" date="2012-08" db="EMBL/GenBank/DDBJ databases">
        <title>Whole genome shotgun sequence of Gordonia rubripertincta NBRC 101908.</title>
        <authorList>
            <person name="Takarada H."/>
            <person name="Hosoyama A."/>
            <person name="Tsuchikane K."/>
            <person name="Katsumata H."/>
            <person name="Baba S."/>
            <person name="Ohji S."/>
            <person name="Yamazaki S."/>
            <person name="Fujita N."/>
        </authorList>
    </citation>
    <scope>NUCLEOTIDE SEQUENCE [LARGE SCALE GENOMIC DNA]</scope>
    <source>
        <strain evidence="1 2">NBRC 101908</strain>
    </source>
</reference>
<comment type="caution">
    <text evidence="1">The sequence shown here is derived from an EMBL/GenBank/DDBJ whole genome shotgun (WGS) entry which is preliminary data.</text>
</comment>
<dbReference type="InterPro" id="IPR005152">
    <property type="entry name" value="Lipase_secreted"/>
</dbReference>
<dbReference type="SUPFAM" id="SSF53474">
    <property type="entry name" value="alpha/beta-Hydrolases"/>
    <property type="match status" value="1"/>
</dbReference>
<dbReference type="InterPro" id="IPR029058">
    <property type="entry name" value="AB_hydrolase_fold"/>
</dbReference>
<dbReference type="PANTHER" id="PTHR34853:SF1">
    <property type="entry name" value="LIPASE 5"/>
    <property type="match status" value="1"/>
</dbReference>
<proteinExistence type="predicted"/>
<evidence type="ECO:0000313" key="1">
    <source>
        <dbReference type="EMBL" id="GAB86823.1"/>
    </source>
</evidence>
<keyword evidence="2" id="KW-1185">Reference proteome</keyword>
<dbReference type="EMBL" id="BAHB01000081">
    <property type="protein sequence ID" value="GAB86823.1"/>
    <property type="molecule type" value="Genomic_DNA"/>
</dbReference>